<dbReference type="Pfam" id="PF00595">
    <property type="entry name" value="PDZ"/>
    <property type="match status" value="1"/>
</dbReference>
<dbReference type="AlphaFoldDB" id="A0A4S2LL71"/>
<dbReference type="SUPFAM" id="SSF50156">
    <property type="entry name" value="PDZ domain-like"/>
    <property type="match status" value="1"/>
</dbReference>
<evidence type="ECO:0000313" key="3">
    <source>
        <dbReference type="EMBL" id="TGZ64393.1"/>
    </source>
</evidence>
<reference evidence="3 4" key="1">
    <citation type="journal article" date="2019" name="BMC Genomics">
        <title>New insights from Opisthorchis felineus genome: update on genomics of the epidemiologically important liver flukes.</title>
        <authorList>
            <person name="Ershov N.I."/>
            <person name="Mordvinov V.A."/>
            <person name="Prokhortchouk E.B."/>
            <person name="Pakharukova M.Y."/>
            <person name="Gunbin K.V."/>
            <person name="Ustyantsev K."/>
            <person name="Genaev M.A."/>
            <person name="Blinov A.G."/>
            <person name="Mazur A."/>
            <person name="Boulygina E."/>
            <person name="Tsygankova S."/>
            <person name="Khrameeva E."/>
            <person name="Chekanov N."/>
            <person name="Fan G."/>
            <person name="Xiao A."/>
            <person name="Zhang H."/>
            <person name="Xu X."/>
            <person name="Yang H."/>
            <person name="Solovyev V."/>
            <person name="Lee S.M."/>
            <person name="Liu X."/>
            <person name="Afonnikov D.A."/>
            <person name="Skryabin K.G."/>
        </authorList>
    </citation>
    <scope>NUCLEOTIDE SEQUENCE [LARGE SCALE GENOMIC DNA]</scope>
    <source>
        <strain evidence="3">AK-0245</strain>
        <tissue evidence="3">Whole organism</tissue>
    </source>
</reference>
<dbReference type="SMART" id="SM00228">
    <property type="entry name" value="PDZ"/>
    <property type="match status" value="1"/>
</dbReference>
<proteinExistence type="predicted"/>
<dbReference type="InterPro" id="IPR001478">
    <property type="entry name" value="PDZ"/>
</dbReference>
<dbReference type="Gene3D" id="2.30.42.10">
    <property type="match status" value="1"/>
</dbReference>
<comment type="caution">
    <text evidence="3">The sequence shown here is derived from an EMBL/GenBank/DDBJ whole genome shotgun (WGS) entry which is preliminary data.</text>
</comment>
<protein>
    <recommendedName>
        <fullName evidence="2">PDZ domain-containing protein</fullName>
    </recommendedName>
</protein>
<dbReference type="STRING" id="147828.A0A4S2LL71"/>
<evidence type="ECO:0000259" key="2">
    <source>
        <dbReference type="PROSITE" id="PS50106"/>
    </source>
</evidence>
<keyword evidence="4" id="KW-1185">Reference proteome</keyword>
<feature type="compositionally biased region" description="Polar residues" evidence="1">
    <location>
        <begin position="185"/>
        <end position="198"/>
    </location>
</feature>
<dbReference type="Proteomes" id="UP000308267">
    <property type="component" value="Unassembled WGS sequence"/>
</dbReference>
<feature type="compositionally biased region" description="Basic and acidic residues" evidence="1">
    <location>
        <begin position="86"/>
        <end position="104"/>
    </location>
</feature>
<feature type="region of interest" description="Disordered" evidence="1">
    <location>
        <begin position="391"/>
        <end position="417"/>
    </location>
</feature>
<feature type="compositionally biased region" description="Acidic residues" evidence="1">
    <location>
        <begin position="72"/>
        <end position="85"/>
    </location>
</feature>
<gene>
    <name evidence="3" type="ORF">CRM22_006409</name>
</gene>
<feature type="domain" description="PDZ" evidence="2">
    <location>
        <begin position="281"/>
        <end position="364"/>
    </location>
</feature>
<accession>A0A4S2LL71</accession>
<feature type="compositionally biased region" description="Polar residues" evidence="1">
    <location>
        <begin position="124"/>
        <end position="140"/>
    </location>
</feature>
<dbReference type="OrthoDB" id="44841at2759"/>
<evidence type="ECO:0000256" key="1">
    <source>
        <dbReference type="SAM" id="MobiDB-lite"/>
    </source>
</evidence>
<name>A0A4S2LL71_OPIFE</name>
<dbReference type="PROSITE" id="PS50106">
    <property type="entry name" value="PDZ"/>
    <property type="match status" value="1"/>
</dbReference>
<organism evidence="3 4">
    <name type="scientific">Opisthorchis felineus</name>
    <dbReference type="NCBI Taxonomy" id="147828"/>
    <lineage>
        <taxon>Eukaryota</taxon>
        <taxon>Metazoa</taxon>
        <taxon>Spiralia</taxon>
        <taxon>Lophotrochozoa</taxon>
        <taxon>Platyhelminthes</taxon>
        <taxon>Trematoda</taxon>
        <taxon>Digenea</taxon>
        <taxon>Opisthorchiida</taxon>
        <taxon>Opisthorchiata</taxon>
        <taxon>Opisthorchiidae</taxon>
        <taxon>Opisthorchis</taxon>
    </lineage>
</organism>
<sequence>MSEEEGLSETNSGEKKSQPESGANGIEHTENSLMKEGAVHYQDSEDEHFEEAQSERPGEEPETKEEPKQTQEEGEEYVVILEEEENKMANEPEVVQEKVTREQQDDQVSGLSEMKTPSKENDSFPCNMNGTSSVSPNEFSQGIEPDSRVVSNAIPSMNSHANDRLGAAVNEFAALTTQDDDKHTPQSTIYQRRTNPPQRSIYHRSPSDRKVAVPSWYTPPSKPITNIVPAPPPYEQPIQHGYQTIDAAQSHSVTSPTRKISNTTPYVGSHVIASETGPSLTAFLRRPTSERQWGFSFYGGAEFGCPPFVNKVTKNGLAFQQGVEVGDVIVSICKTLTVGKTHDQLKAEILRAGNDLDLVLIRKGVDLEKLSQIVPQVFQCAARSPPLSVSHGSVDYAQAESPRARSGQSLTRGRSFRSVKTKSIRILEEQLSSGQNPSSAVATKQHLQGARGLPAAGSMSSYTTAYGQNVSQGYSGRQIVINPTNAGHLSASNDLAATYGQQYPSQPNYGSDISSQYAGNLRGMWETRSDYGVGNAGGGGGWSGSVSPHGQQTYHSPNNPGVHEFLGCLYYKFGNQKDYIQPAPQNASASITVPLHGRQAWPTQYM</sequence>
<dbReference type="InterPro" id="IPR036034">
    <property type="entry name" value="PDZ_sf"/>
</dbReference>
<dbReference type="EMBL" id="SJOL01006765">
    <property type="protein sequence ID" value="TGZ64393.1"/>
    <property type="molecule type" value="Genomic_DNA"/>
</dbReference>
<feature type="region of interest" description="Disordered" evidence="1">
    <location>
        <begin position="1"/>
        <end position="143"/>
    </location>
</feature>
<feature type="region of interest" description="Disordered" evidence="1">
    <location>
        <begin position="176"/>
        <end position="215"/>
    </location>
</feature>
<evidence type="ECO:0000313" key="4">
    <source>
        <dbReference type="Proteomes" id="UP000308267"/>
    </source>
</evidence>
<feature type="compositionally biased region" description="Basic and acidic residues" evidence="1">
    <location>
        <begin position="50"/>
        <end position="71"/>
    </location>
</feature>